<evidence type="ECO:0000313" key="10">
    <source>
        <dbReference type="Proteomes" id="UP000011509"/>
    </source>
</evidence>
<protein>
    <recommendedName>
        <fullName evidence="3">arginine decarboxylase</fullName>
        <ecNumber evidence="3">4.1.1.19</ecNumber>
    </recommendedName>
</protein>
<dbReference type="PATRIC" id="fig|1227466.3.peg.1011"/>
<dbReference type="EC" id="4.1.1.19" evidence="3"/>
<keyword evidence="4" id="KW-0210">Decarboxylase</keyword>
<dbReference type="RefSeq" id="WP_006112468.1">
    <property type="nucleotide sequence ID" value="NZ_AOJL01000024.1"/>
</dbReference>
<dbReference type="SUPFAM" id="SSF56271">
    <property type="entry name" value="Pyruvoyl-dependent histidine and arginine decarboxylases"/>
    <property type="match status" value="1"/>
</dbReference>
<comment type="similarity">
    <text evidence="2">Belongs to the PdaD family.</text>
</comment>
<proteinExistence type="inferred from homology"/>
<comment type="cofactor">
    <cofactor evidence="1">
        <name>pyruvate</name>
        <dbReference type="ChEBI" id="CHEBI:15361"/>
    </cofactor>
</comment>
<evidence type="ECO:0000256" key="5">
    <source>
        <dbReference type="ARBA" id="ARBA00023239"/>
    </source>
</evidence>
<sequence length="181" mass="18832">MNTIHVAGGVGVADTAMASYDAALADANLHNYNLVAVSSVVPAEATVEAVAEAPPLGPAGNRLTVVEARRTIGPDDEVDFREGGRSGAEDAESKRAPRRHPDAVAGLGWATGPGPGLFYEVTGEDSADVRERIEAGLDAGSDLRDWELPARETRVETVPAEPGRYATAVVIAAYGESEPIL</sequence>
<dbReference type="InterPro" id="IPR016105">
    <property type="entry name" value="Pyr-dep_his/arg-deCO2ase_sand"/>
</dbReference>
<dbReference type="GO" id="GO:0008792">
    <property type="term" value="F:arginine decarboxylase activity"/>
    <property type="evidence" value="ECO:0007669"/>
    <property type="project" value="UniProtKB-EC"/>
</dbReference>
<dbReference type="Gene3D" id="3.50.20.10">
    <property type="entry name" value="Pyruvoyl-Dependent Histidine Decarboxylase, subunit B"/>
    <property type="match status" value="2"/>
</dbReference>
<evidence type="ECO:0000313" key="9">
    <source>
        <dbReference type="EMBL" id="ELZ49254.1"/>
    </source>
</evidence>
<feature type="compositionally biased region" description="Basic and acidic residues" evidence="8">
    <location>
        <begin position="80"/>
        <end position="102"/>
    </location>
</feature>
<evidence type="ECO:0000256" key="3">
    <source>
        <dbReference type="ARBA" id="ARBA00012426"/>
    </source>
</evidence>
<gene>
    <name evidence="9" type="ORF">C464_04983</name>
</gene>
<keyword evidence="6" id="KW-0670">Pyruvate</keyword>
<dbReference type="Pfam" id="PF01862">
    <property type="entry name" value="PvlArgDC"/>
    <property type="match status" value="1"/>
</dbReference>
<dbReference type="PANTHER" id="PTHR40438:SF1">
    <property type="entry name" value="PYRUVOYL-DEPENDENT ARGININE DECARBOXYLASE"/>
    <property type="match status" value="1"/>
</dbReference>
<dbReference type="OrthoDB" id="30748at2157"/>
<evidence type="ECO:0000256" key="1">
    <source>
        <dbReference type="ARBA" id="ARBA00001928"/>
    </source>
</evidence>
<dbReference type="SFLD" id="SFLDS00055">
    <property type="entry name" value="Pyruvoyl-Dependent_Histidine/A"/>
    <property type="match status" value="1"/>
</dbReference>
<feature type="region of interest" description="Disordered" evidence="8">
    <location>
        <begin position="74"/>
        <end position="107"/>
    </location>
</feature>
<dbReference type="InterPro" id="IPR016104">
    <property type="entry name" value="Pyr-dep_his/arg-deCO2ase"/>
</dbReference>
<dbReference type="SFLD" id="SFLDG01170">
    <property type="entry name" value="Pyruvoyl-dependent_arginine_de"/>
    <property type="match status" value="1"/>
</dbReference>
<dbReference type="Proteomes" id="UP000011509">
    <property type="component" value="Unassembled WGS sequence"/>
</dbReference>
<dbReference type="InterPro" id="IPR002724">
    <property type="entry name" value="Pyruvoyl-dep_arg_deCO2ase"/>
</dbReference>
<evidence type="ECO:0000256" key="7">
    <source>
        <dbReference type="ARBA" id="ARBA00049309"/>
    </source>
</evidence>
<evidence type="ECO:0000256" key="6">
    <source>
        <dbReference type="ARBA" id="ARBA00023317"/>
    </source>
</evidence>
<comment type="caution">
    <text evidence="9">The sequence shown here is derived from an EMBL/GenBank/DDBJ whole genome shotgun (WGS) entry which is preliminary data.</text>
</comment>
<keyword evidence="5" id="KW-0456">Lyase</keyword>
<dbReference type="AlphaFoldDB" id="M0ES53"/>
<name>M0ES53_9EURY</name>
<evidence type="ECO:0000256" key="2">
    <source>
        <dbReference type="ARBA" id="ARBA00007412"/>
    </source>
</evidence>
<evidence type="ECO:0000256" key="8">
    <source>
        <dbReference type="SAM" id="MobiDB-lite"/>
    </source>
</evidence>
<dbReference type="PANTHER" id="PTHR40438">
    <property type="entry name" value="PYRUVOYL-DEPENDENT ARGININE DECARBOXYLASE"/>
    <property type="match status" value="1"/>
</dbReference>
<organism evidence="9 10">
    <name type="scientific">Halorubrum coriense DSM 10284</name>
    <dbReference type="NCBI Taxonomy" id="1227466"/>
    <lineage>
        <taxon>Archaea</taxon>
        <taxon>Methanobacteriati</taxon>
        <taxon>Methanobacteriota</taxon>
        <taxon>Stenosarchaea group</taxon>
        <taxon>Halobacteria</taxon>
        <taxon>Halobacteriales</taxon>
        <taxon>Haloferacaceae</taxon>
        <taxon>Halorubrum</taxon>
    </lineage>
</organism>
<keyword evidence="10" id="KW-1185">Reference proteome</keyword>
<dbReference type="GO" id="GO:0006527">
    <property type="term" value="P:L-arginine catabolic process"/>
    <property type="evidence" value="ECO:0007669"/>
    <property type="project" value="InterPro"/>
</dbReference>
<comment type="catalytic activity">
    <reaction evidence="7">
        <text>L-arginine + H(+) = agmatine + CO2</text>
        <dbReference type="Rhea" id="RHEA:17641"/>
        <dbReference type="ChEBI" id="CHEBI:15378"/>
        <dbReference type="ChEBI" id="CHEBI:16526"/>
        <dbReference type="ChEBI" id="CHEBI:32682"/>
        <dbReference type="ChEBI" id="CHEBI:58145"/>
        <dbReference type="EC" id="4.1.1.19"/>
    </reaction>
</comment>
<reference evidence="9 10" key="1">
    <citation type="journal article" date="2014" name="PLoS Genet.">
        <title>Phylogenetically driven sequencing of extremely halophilic archaea reveals strategies for static and dynamic osmo-response.</title>
        <authorList>
            <person name="Becker E.A."/>
            <person name="Seitzer P.M."/>
            <person name="Tritt A."/>
            <person name="Larsen D."/>
            <person name="Krusor M."/>
            <person name="Yao A.I."/>
            <person name="Wu D."/>
            <person name="Madern D."/>
            <person name="Eisen J.A."/>
            <person name="Darling A.E."/>
            <person name="Facciotti M.T."/>
        </authorList>
    </citation>
    <scope>NUCLEOTIDE SEQUENCE [LARGE SCALE GENOMIC DNA]</scope>
    <source>
        <strain evidence="9 10">DSM 10284</strain>
    </source>
</reference>
<dbReference type="EMBL" id="AOJL01000024">
    <property type="protein sequence ID" value="ELZ49254.1"/>
    <property type="molecule type" value="Genomic_DNA"/>
</dbReference>
<accession>M0ES53</accession>
<dbReference type="STRING" id="1227466.C464_04983"/>
<evidence type="ECO:0000256" key="4">
    <source>
        <dbReference type="ARBA" id="ARBA00022793"/>
    </source>
</evidence>